<dbReference type="GO" id="GO:0031640">
    <property type="term" value="P:killing of cells of another organism"/>
    <property type="evidence" value="ECO:0007669"/>
    <property type="project" value="UniProtKB-KW"/>
</dbReference>
<keyword evidence="2" id="KW-0044">Antibiotic</keyword>
<keyword evidence="4" id="KW-0175">Coiled coil</keyword>
<dbReference type="Gene3D" id="2.60.200.60">
    <property type="match status" value="1"/>
</dbReference>
<evidence type="ECO:0000256" key="3">
    <source>
        <dbReference type="ARBA" id="ARBA00023048"/>
    </source>
</evidence>
<comment type="caution">
    <text evidence="7">The sequence shown here is derived from an EMBL/GenBank/DDBJ whole genome shotgun (WGS) entry which is preliminary data.</text>
</comment>
<dbReference type="AlphaFoldDB" id="A0AAJ4W879"/>
<proteinExistence type="predicted"/>
<dbReference type="Pfam" id="PF05488">
    <property type="entry name" value="PAAR_motif"/>
    <property type="match status" value="1"/>
</dbReference>
<dbReference type="Pfam" id="PF06958">
    <property type="entry name" value="Pyocin_S"/>
    <property type="match status" value="1"/>
</dbReference>
<dbReference type="EMBL" id="FOLW01000001">
    <property type="protein sequence ID" value="SFC12086.1"/>
    <property type="molecule type" value="Genomic_DNA"/>
</dbReference>
<evidence type="ECO:0000256" key="5">
    <source>
        <dbReference type="SAM" id="MobiDB-lite"/>
    </source>
</evidence>
<sequence>MANKRVAVVGDRTTTGGVIITGADSFFGDGKPVARQGDYATCPKCNKVGTIIQGLNTFNIHGRGAALDGYLIACGCPTGTHRIIACHSMIFADDTPQPAPSVRASSVASGTSTPASLSQDIAPQSSQAIRSNTPAVVEPVFAKSCLRESGCTDAGTSAEPVDNFGQMAFYQATALAVSAGTRSVTPEAGAIAVRYLGGASSRLFAGRLFTAPNPVTVGLIGIFYSSGLNSGEQDYLDQKKLESLAAQGGSAPTRVRFQWVKDSATGKMTVKGYHTDSGEVPVKMMRFNASSGFYEFWEAGAQGPTILWTPDNPGFIAPENTGNDDVFRPPPTITVLPEPTATGGYTEPLPIPEEKNFRDYILVHPTGAFQPVYIYLSKPPVKLLEVELYGDFEGRSRGGEYEADHMPSSAAVKAYLRRLNPSMNPTEINKKTKQVASMIVPKDVHRKISETYGGRNSQTQIDYDSRELKSALDRNFEAVKKVLKDNYGVTETELEQAREKMHRINREQGWY</sequence>
<gene>
    <name evidence="7" type="ORF">SAMN02745723_101444</name>
</gene>
<keyword evidence="3" id="KW-0078">Bacteriocin</keyword>
<protein>
    <submittedName>
        <fullName evidence="7">PAAR motif-containing protein</fullName>
    </submittedName>
</protein>
<name>A0AAJ4W879_9GAMM</name>
<dbReference type="CDD" id="cd14744">
    <property type="entry name" value="PAAR_CT_2"/>
    <property type="match status" value="1"/>
</dbReference>
<accession>A0AAJ4W879</accession>
<evidence type="ECO:0000256" key="2">
    <source>
        <dbReference type="ARBA" id="ARBA00023022"/>
    </source>
</evidence>
<reference evidence="7 8" key="1">
    <citation type="submission" date="2016-10" db="EMBL/GenBank/DDBJ databases">
        <authorList>
            <person name="Varghese N."/>
            <person name="Submissions S."/>
        </authorList>
    </citation>
    <scope>NUCLEOTIDE SEQUENCE [LARGE SCALE GENOMIC DNA]</scope>
    <source>
        <strain evidence="7 8">DSM 5563</strain>
    </source>
</reference>
<evidence type="ECO:0000256" key="1">
    <source>
        <dbReference type="ARBA" id="ARBA00022529"/>
    </source>
</evidence>
<feature type="compositionally biased region" description="Low complexity" evidence="5">
    <location>
        <begin position="100"/>
        <end position="109"/>
    </location>
</feature>
<dbReference type="Proteomes" id="UP000226420">
    <property type="component" value="Unassembled WGS sequence"/>
</dbReference>
<evidence type="ECO:0000313" key="7">
    <source>
        <dbReference type="EMBL" id="SFC12086.1"/>
    </source>
</evidence>
<keyword evidence="1" id="KW-0929">Antimicrobial</keyword>
<organism evidence="7 8">
    <name type="scientific">Pragia fontium DSM 5563 = ATCC 49100</name>
    <dbReference type="NCBI Taxonomy" id="1122977"/>
    <lineage>
        <taxon>Bacteria</taxon>
        <taxon>Pseudomonadati</taxon>
        <taxon>Pseudomonadota</taxon>
        <taxon>Gammaproteobacteria</taxon>
        <taxon>Enterobacterales</taxon>
        <taxon>Budviciaceae</taxon>
        <taxon>Pragia</taxon>
    </lineage>
</organism>
<dbReference type="InterPro" id="IPR016128">
    <property type="entry name" value="Pyosin/cloacin_T_dom"/>
</dbReference>
<feature type="compositionally biased region" description="Polar residues" evidence="5">
    <location>
        <begin position="110"/>
        <end position="129"/>
    </location>
</feature>
<feature type="region of interest" description="Disordered" evidence="5">
    <location>
        <begin position="100"/>
        <end position="129"/>
    </location>
</feature>
<dbReference type="SUPFAM" id="SSF69369">
    <property type="entry name" value="Cloacin translocation domain"/>
    <property type="match status" value="1"/>
</dbReference>
<evidence type="ECO:0000256" key="4">
    <source>
        <dbReference type="SAM" id="Coils"/>
    </source>
</evidence>
<dbReference type="GO" id="GO:0042742">
    <property type="term" value="P:defense response to bacterium"/>
    <property type="evidence" value="ECO:0007669"/>
    <property type="project" value="UniProtKB-KW"/>
</dbReference>
<dbReference type="InterPro" id="IPR036302">
    <property type="entry name" value="Pyosin/cloacin_T_dom_sf"/>
</dbReference>
<feature type="domain" description="Pyosin/cloacin translocation" evidence="6">
    <location>
        <begin position="241"/>
        <end position="375"/>
    </location>
</feature>
<evidence type="ECO:0000313" key="8">
    <source>
        <dbReference type="Proteomes" id="UP000226420"/>
    </source>
</evidence>
<feature type="coiled-coil region" evidence="4">
    <location>
        <begin position="480"/>
        <end position="507"/>
    </location>
</feature>
<evidence type="ECO:0000259" key="6">
    <source>
        <dbReference type="Pfam" id="PF06958"/>
    </source>
</evidence>
<dbReference type="InterPro" id="IPR008727">
    <property type="entry name" value="PAAR_motif"/>
</dbReference>
<dbReference type="RefSeq" id="WP_074820383.1">
    <property type="nucleotide sequence ID" value="NZ_FOLW01000001.1"/>
</dbReference>